<keyword evidence="2" id="KW-0808">Transferase</keyword>
<evidence type="ECO:0000256" key="6">
    <source>
        <dbReference type="ARBA" id="ARBA00023242"/>
    </source>
</evidence>
<dbReference type="GO" id="GO:0046872">
    <property type="term" value="F:metal ion binding"/>
    <property type="evidence" value="ECO:0007669"/>
    <property type="project" value="UniProtKB-KW"/>
</dbReference>
<dbReference type="InterPro" id="IPR013087">
    <property type="entry name" value="Znf_C2H2_type"/>
</dbReference>
<dbReference type="Gene3D" id="3.30.1490.100">
    <property type="entry name" value="DNA polymerase, Y-family, little finger domain"/>
    <property type="match status" value="1"/>
</dbReference>
<dbReference type="FunFam" id="3.30.1490.100:FF:000009">
    <property type="entry name" value="DNA polymerase eta subunit"/>
    <property type="match status" value="1"/>
</dbReference>
<dbReference type="PANTHER" id="PTHR45873:SF1">
    <property type="entry name" value="DNA POLYMERASE ETA"/>
    <property type="match status" value="1"/>
</dbReference>
<dbReference type="InterPro" id="IPR052230">
    <property type="entry name" value="DNA_polymerase_eta"/>
</dbReference>
<keyword evidence="6" id="KW-0539">Nucleus</keyword>
<evidence type="ECO:0000256" key="3">
    <source>
        <dbReference type="ARBA" id="ARBA00022723"/>
    </source>
</evidence>
<dbReference type="InterPro" id="IPR036775">
    <property type="entry name" value="DNA_pol_Y-fam_lit_finger_sf"/>
</dbReference>
<dbReference type="SUPFAM" id="SSF100879">
    <property type="entry name" value="Lesion bypass DNA polymerase (Y-family), little finger domain"/>
    <property type="match status" value="1"/>
</dbReference>
<proteinExistence type="predicted"/>
<evidence type="ECO:0000256" key="7">
    <source>
        <dbReference type="SAM" id="MobiDB-lite"/>
    </source>
</evidence>
<dbReference type="InterPro" id="IPR017961">
    <property type="entry name" value="DNA_pol_Y-fam_little_finger"/>
</dbReference>
<evidence type="ECO:0000256" key="2">
    <source>
        <dbReference type="ARBA" id="ARBA00022679"/>
    </source>
</evidence>
<dbReference type="AlphaFoldDB" id="A0A9X0DML9"/>
<feature type="compositionally biased region" description="Polar residues" evidence="7">
    <location>
        <begin position="269"/>
        <end position="279"/>
    </location>
</feature>
<keyword evidence="3" id="KW-0479">Metal-binding</keyword>
<evidence type="ECO:0000256" key="5">
    <source>
        <dbReference type="ARBA" id="ARBA00023204"/>
    </source>
</evidence>
<organism evidence="9 10">
    <name type="scientific">Sclerotinia nivalis</name>
    <dbReference type="NCBI Taxonomy" id="352851"/>
    <lineage>
        <taxon>Eukaryota</taxon>
        <taxon>Fungi</taxon>
        <taxon>Dikarya</taxon>
        <taxon>Ascomycota</taxon>
        <taxon>Pezizomycotina</taxon>
        <taxon>Leotiomycetes</taxon>
        <taxon>Helotiales</taxon>
        <taxon>Sclerotiniaceae</taxon>
        <taxon>Sclerotinia</taxon>
    </lineage>
</organism>
<dbReference type="GO" id="GO:0009314">
    <property type="term" value="P:response to radiation"/>
    <property type="evidence" value="ECO:0007669"/>
    <property type="project" value="TreeGrafter"/>
</dbReference>
<dbReference type="Pfam" id="PF11799">
    <property type="entry name" value="IMS_C"/>
    <property type="match status" value="1"/>
</dbReference>
<protein>
    <recommendedName>
        <fullName evidence="8">UBZ3-type domain-containing protein</fullName>
    </recommendedName>
</protein>
<dbReference type="Proteomes" id="UP001152300">
    <property type="component" value="Unassembled WGS sequence"/>
</dbReference>
<dbReference type="InterPro" id="IPR041298">
    <property type="entry name" value="UBZ3"/>
</dbReference>
<dbReference type="GO" id="GO:0003887">
    <property type="term" value="F:DNA-directed DNA polymerase activity"/>
    <property type="evidence" value="ECO:0007669"/>
    <property type="project" value="TreeGrafter"/>
</dbReference>
<dbReference type="PROSITE" id="PS00028">
    <property type="entry name" value="ZINC_FINGER_C2H2_1"/>
    <property type="match status" value="1"/>
</dbReference>
<keyword evidence="10" id="KW-1185">Reference proteome</keyword>
<comment type="subcellular location">
    <subcellularLocation>
        <location evidence="1">Nucleus</location>
    </subcellularLocation>
</comment>
<keyword evidence="5" id="KW-0234">DNA repair</keyword>
<feature type="region of interest" description="Disordered" evidence="7">
    <location>
        <begin position="259"/>
        <end position="303"/>
    </location>
</feature>
<name>A0A9X0DML9_9HELO</name>
<gene>
    <name evidence="9" type="ORF">OCU04_002852</name>
</gene>
<evidence type="ECO:0000313" key="9">
    <source>
        <dbReference type="EMBL" id="KAJ8069181.1"/>
    </source>
</evidence>
<comment type="caution">
    <text evidence="9">The sequence shown here is derived from an EMBL/GenBank/DDBJ whole genome shotgun (WGS) entry which is preliminary data.</text>
</comment>
<feature type="domain" description="UBZ3-type" evidence="8">
    <location>
        <begin position="225"/>
        <end position="260"/>
    </location>
</feature>
<keyword evidence="4" id="KW-0227">DNA damage</keyword>
<dbReference type="EMBL" id="JAPEIS010000002">
    <property type="protein sequence ID" value="KAJ8069181.1"/>
    <property type="molecule type" value="Genomic_DNA"/>
</dbReference>
<dbReference type="PANTHER" id="PTHR45873">
    <property type="entry name" value="DNA POLYMERASE ETA"/>
    <property type="match status" value="1"/>
</dbReference>
<dbReference type="GO" id="GO:0005634">
    <property type="term" value="C:nucleus"/>
    <property type="evidence" value="ECO:0007669"/>
    <property type="project" value="UniProtKB-SubCell"/>
</dbReference>
<reference evidence="9" key="1">
    <citation type="submission" date="2022-11" db="EMBL/GenBank/DDBJ databases">
        <title>Genome Resource of Sclerotinia nivalis Strain SnTB1, a Plant Pathogen Isolated from American Ginseng.</title>
        <authorList>
            <person name="Fan S."/>
        </authorList>
    </citation>
    <scope>NUCLEOTIDE SEQUENCE</scope>
    <source>
        <strain evidence="9">SnTB1</strain>
    </source>
</reference>
<evidence type="ECO:0000256" key="4">
    <source>
        <dbReference type="ARBA" id="ARBA00022763"/>
    </source>
</evidence>
<dbReference type="OrthoDB" id="5723at2759"/>
<evidence type="ECO:0000259" key="8">
    <source>
        <dbReference type="PROSITE" id="PS51907"/>
    </source>
</evidence>
<dbReference type="GO" id="GO:0042276">
    <property type="term" value="P:error-prone translesion synthesis"/>
    <property type="evidence" value="ECO:0007669"/>
    <property type="project" value="TreeGrafter"/>
</dbReference>
<dbReference type="GO" id="GO:0035861">
    <property type="term" value="C:site of double-strand break"/>
    <property type="evidence" value="ECO:0007669"/>
    <property type="project" value="TreeGrafter"/>
</dbReference>
<feature type="region of interest" description="Disordered" evidence="7">
    <location>
        <begin position="188"/>
        <end position="217"/>
    </location>
</feature>
<dbReference type="Pfam" id="PF18439">
    <property type="entry name" value="zf_UBZ"/>
    <property type="match status" value="1"/>
</dbReference>
<dbReference type="GO" id="GO:0006281">
    <property type="term" value="P:DNA repair"/>
    <property type="evidence" value="ECO:0007669"/>
    <property type="project" value="UniProtKB-KW"/>
</dbReference>
<evidence type="ECO:0000313" key="10">
    <source>
        <dbReference type="Proteomes" id="UP001152300"/>
    </source>
</evidence>
<dbReference type="GO" id="GO:0005657">
    <property type="term" value="C:replication fork"/>
    <property type="evidence" value="ECO:0007669"/>
    <property type="project" value="TreeGrafter"/>
</dbReference>
<dbReference type="GO" id="GO:0003684">
    <property type="term" value="F:damaged DNA binding"/>
    <property type="evidence" value="ECO:0007669"/>
    <property type="project" value="InterPro"/>
</dbReference>
<evidence type="ECO:0000256" key="1">
    <source>
        <dbReference type="ARBA" id="ARBA00004123"/>
    </source>
</evidence>
<accession>A0A9X0DML9</accession>
<sequence>MLSAKSFRPSINTPEQANRWLRIFAADIHSRLVEEGVLENKRRPKTINLHHRHGAQTKSRQAPIPQGKKMDETLLFELAKTLLNQIMLDGRVWPCSNLSLSVGGFEDGVSGNMGIGAFLVKGDEAKTTKKAVLRDATAILSAERSEKRRRAGDAGIQKFFVKTDSVEEHDDDFGGEQSLPGSRMICEEKGPSSPTVDFKAAFSPQGDEASRKSETSVGLSALKQPQITDFLCSRCNQALDCAEAFQSHQDWHFAKDLQNEDRLRRTSPAPATSSSNKRGVTSKKRGNGRGGRAEKGQSKLTFG</sequence>
<dbReference type="PROSITE" id="PS51907">
    <property type="entry name" value="ZF_UBZ3"/>
    <property type="match status" value="1"/>
</dbReference>